<reference evidence="11 12" key="1">
    <citation type="submission" date="2014-07" db="EMBL/GenBank/DDBJ databases">
        <title>Genomic and transcriptomic analysis on Apis cerana provide comprehensive insights into honey bee biology.</title>
        <authorList>
            <person name="Diao Q."/>
            <person name="Sun L."/>
            <person name="Zheng H."/>
            <person name="Zheng H."/>
            <person name="Xu S."/>
            <person name="Wang S."/>
            <person name="Zeng Z."/>
            <person name="Hu F."/>
            <person name="Su S."/>
            <person name="Wu J."/>
        </authorList>
    </citation>
    <scope>NUCLEOTIDE SEQUENCE [LARGE SCALE GENOMIC DNA]</scope>
    <source>
        <tissue evidence="11">Pupae without intestine</tissue>
    </source>
</reference>
<evidence type="ECO:0000313" key="12">
    <source>
        <dbReference type="Proteomes" id="UP000242457"/>
    </source>
</evidence>
<dbReference type="OrthoDB" id="8921675at2759"/>
<keyword evidence="6" id="KW-0406">Ion transport</keyword>
<sequence>MTIKENKFTELIKFKSWGCYPEGYNPVEHGPYDPSRYYGKPDTPFGDVKLGELSAWFSRREKGFRQFAALISRAHWRWQLKYIHPRKANMAPLYQVAFLGSVFGYCINYLRLRGHRNYKYH</sequence>
<comment type="similarity">
    <text evidence="2">Belongs to the ATPase F chain family.</text>
</comment>
<dbReference type="EMBL" id="KZ288419">
    <property type="protein sequence ID" value="PBC25984.1"/>
    <property type="molecule type" value="Genomic_DNA"/>
</dbReference>
<proteinExistence type="inferred from homology"/>
<keyword evidence="7" id="KW-0496">Mitochondrion</keyword>
<gene>
    <name evidence="11" type="ORF">APICC_03281</name>
</gene>
<evidence type="ECO:0000256" key="6">
    <source>
        <dbReference type="ARBA" id="ARBA00023065"/>
    </source>
</evidence>
<evidence type="ECO:0000256" key="1">
    <source>
        <dbReference type="ARBA" id="ARBA00004325"/>
    </source>
</evidence>
<keyword evidence="3" id="KW-0813">Transport</keyword>
<evidence type="ECO:0000256" key="5">
    <source>
        <dbReference type="ARBA" id="ARBA00022781"/>
    </source>
</evidence>
<dbReference type="GO" id="GO:0046933">
    <property type="term" value="F:proton-transporting ATP synthase activity, rotational mechanism"/>
    <property type="evidence" value="ECO:0007669"/>
    <property type="project" value="TreeGrafter"/>
</dbReference>
<evidence type="ECO:0000256" key="4">
    <source>
        <dbReference type="ARBA" id="ARBA00022547"/>
    </source>
</evidence>
<dbReference type="GO" id="GO:0031966">
    <property type="term" value="C:mitochondrial membrane"/>
    <property type="evidence" value="ECO:0007669"/>
    <property type="project" value="UniProtKB-SubCell"/>
</dbReference>
<dbReference type="AlphaFoldDB" id="A0A2A3E3C4"/>
<accession>A0A2A3E3C4</accession>
<dbReference type="InterPro" id="IPR019344">
    <property type="entry name" value="F1F0-ATPsyn_F_prd"/>
</dbReference>
<organism evidence="11 12">
    <name type="scientific">Apis cerana cerana</name>
    <name type="common">Oriental honeybee</name>
    <dbReference type="NCBI Taxonomy" id="94128"/>
    <lineage>
        <taxon>Eukaryota</taxon>
        <taxon>Metazoa</taxon>
        <taxon>Ecdysozoa</taxon>
        <taxon>Arthropoda</taxon>
        <taxon>Hexapoda</taxon>
        <taxon>Insecta</taxon>
        <taxon>Pterygota</taxon>
        <taxon>Neoptera</taxon>
        <taxon>Endopterygota</taxon>
        <taxon>Hymenoptera</taxon>
        <taxon>Apocrita</taxon>
        <taxon>Aculeata</taxon>
        <taxon>Apoidea</taxon>
        <taxon>Anthophila</taxon>
        <taxon>Apidae</taxon>
        <taxon>Apis</taxon>
    </lineage>
</organism>
<evidence type="ECO:0000256" key="10">
    <source>
        <dbReference type="SAM" id="Phobius"/>
    </source>
</evidence>
<comment type="subcellular location">
    <subcellularLocation>
        <location evidence="1">Mitochondrion membrane</location>
    </subcellularLocation>
</comment>
<evidence type="ECO:0000256" key="2">
    <source>
        <dbReference type="ARBA" id="ARBA00005895"/>
    </source>
</evidence>
<evidence type="ECO:0000313" key="11">
    <source>
        <dbReference type="EMBL" id="PBC25984.1"/>
    </source>
</evidence>
<dbReference type="PANTHER" id="PTHR13080">
    <property type="entry name" value="ATP SYNTHASE F CHAIN, MITOCHONDRIAL-RELATED"/>
    <property type="match status" value="1"/>
</dbReference>
<keyword evidence="12" id="KW-1185">Reference proteome</keyword>
<evidence type="ECO:0000256" key="3">
    <source>
        <dbReference type="ARBA" id="ARBA00022448"/>
    </source>
</evidence>
<dbReference type="STRING" id="94128.A0A2A3E3C4"/>
<dbReference type="Proteomes" id="UP000242457">
    <property type="component" value="Unassembled WGS sequence"/>
</dbReference>
<protein>
    <submittedName>
        <fullName evidence="11">ATP synthase subunit f</fullName>
    </submittedName>
</protein>
<keyword evidence="5" id="KW-0375">Hydrogen ion transport</keyword>
<keyword evidence="10" id="KW-0812">Transmembrane</keyword>
<dbReference type="GO" id="GO:0042776">
    <property type="term" value="P:proton motive force-driven mitochondrial ATP synthesis"/>
    <property type="evidence" value="ECO:0007669"/>
    <property type="project" value="TreeGrafter"/>
</dbReference>
<keyword evidence="8 10" id="KW-0472">Membrane</keyword>
<name>A0A2A3E3C4_APICC</name>
<feature type="transmembrane region" description="Helical" evidence="10">
    <location>
        <begin position="93"/>
        <end position="112"/>
    </location>
</feature>
<evidence type="ECO:0000256" key="9">
    <source>
        <dbReference type="ARBA" id="ARBA00023310"/>
    </source>
</evidence>
<keyword evidence="10" id="KW-1133">Transmembrane helix</keyword>
<evidence type="ECO:0000256" key="8">
    <source>
        <dbReference type="ARBA" id="ARBA00023136"/>
    </source>
</evidence>
<dbReference type="PANTHER" id="PTHR13080:SF20">
    <property type="entry name" value="ATP SYNTHASE SUBUNIT F, MITOCHONDRIAL-RELATED"/>
    <property type="match status" value="1"/>
</dbReference>
<keyword evidence="9" id="KW-0066">ATP synthesis</keyword>
<evidence type="ECO:0000256" key="7">
    <source>
        <dbReference type="ARBA" id="ARBA00023128"/>
    </source>
</evidence>
<dbReference type="GO" id="GO:0045259">
    <property type="term" value="C:proton-transporting ATP synthase complex"/>
    <property type="evidence" value="ECO:0007669"/>
    <property type="project" value="UniProtKB-KW"/>
</dbReference>
<keyword evidence="4" id="KW-0138">CF(0)</keyword>
<dbReference type="Pfam" id="PF10206">
    <property type="entry name" value="WRW"/>
    <property type="match status" value="1"/>
</dbReference>